<name>A0ABM9DKT5_9HYPH</name>
<gene>
    <name evidence="2" type="ORF">MES5069_1340011</name>
</gene>
<reference evidence="2 3" key="1">
    <citation type="submission" date="2022-03" db="EMBL/GenBank/DDBJ databases">
        <authorList>
            <person name="Brunel B."/>
        </authorList>
    </citation>
    <scope>NUCLEOTIDE SEQUENCE [LARGE SCALE GENOMIC DNA]</scope>
    <source>
        <strain evidence="2">STM5069sample</strain>
    </source>
</reference>
<protein>
    <submittedName>
        <fullName evidence="2">Uncharacterized protein</fullName>
    </submittedName>
</protein>
<evidence type="ECO:0000256" key="1">
    <source>
        <dbReference type="SAM" id="MobiDB-lite"/>
    </source>
</evidence>
<dbReference type="Proteomes" id="UP001153050">
    <property type="component" value="Unassembled WGS sequence"/>
</dbReference>
<proteinExistence type="predicted"/>
<feature type="region of interest" description="Disordered" evidence="1">
    <location>
        <begin position="34"/>
        <end position="59"/>
    </location>
</feature>
<organism evidence="2 3">
    <name type="scientific">Mesorhizobium escarrei</name>
    <dbReference type="NCBI Taxonomy" id="666018"/>
    <lineage>
        <taxon>Bacteria</taxon>
        <taxon>Pseudomonadati</taxon>
        <taxon>Pseudomonadota</taxon>
        <taxon>Alphaproteobacteria</taxon>
        <taxon>Hyphomicrobiales</taxon>
        <taxon>Phyllobacteriaceae</taxon>
        <taxon>Mesorhizobium</taxon>
    </lineage>
</organism>
<evidence type="ECO:0000313" key="2">
    <source>
        <dbReference type="EMBL" id="CAH2396473.1"/>
    </source>
</evidence>
<keyword evidence="3" id="KW-1185">Reference proteome</keyword>
<comment type="caution">
    <text evidence="2">The sequence shown here is derived from an EMBL/GenBank/DDBJ whole genome shotgun (WGS) entry which is preliminary data.</text>
</comment>
<evidence type="ECO:0000313" key="3">
    <source>
        <dbReference type="Proteomes" id="UP001153050"/>
    </source>
</evidence>
<accession>A0ABM9DKT5</accession>
<dbReference type="EMBL" id="CAKXZT010000040">
    <property type="protein sequence ID" value="CAH2396473.1"/>
    <property type="molecule type" value="Genomic_DNA"/>
</dbReference>
<sequence>MISVDLSPGANSNRQEKREAWWAVGACLPAMAISSNKRGDRQFGPRRSSCNASDWRRRR</sequence>